<dbReference type="GO" id="GO:0020037">
    <property type="term" value="F:heme binding"/>
    <property type="evidence" value="ECO:0007669"/>
    <property type="project" value="InterPro"/>
</dbReference>
<keyword evidence="5" id="KW-1185">Reference proteome</keyword>
<gene>
    <name evidence="4" type="ORF">E8E13_000185</name>
</gene>
<dbReference type="PRINTS" id="PR00463">
    <property type="entry name" value="EP450I"/>
</dbReference>
<dbReference type="PRINTS" id="PR00385">
    <property type="entry name" value="P450"/>
</dbReference>
<organism evidence="4 5">
    <name type="scientific">Curvularia kusanoi</name>
    <name type="common">Cochliobolus kusanoi</name>
    <dbReference type="NCBI Taxonomy" id="90978"/>
    <lineage>
        <taxon>Eukaryota</taxon>
        <taxon>Fungi</taxon>
        <taxon>Dikarya</taxon>
        <taxon>Ascomycota</taxon>
        <taxon>Pezizomycotina</taxon>
        <taxon>Dothideomycetes</taxon>
        <taxon>Pleosporomycetidae</taxon>
        <taxon>Pleosporales</taxon>
        <taxon>Pleosporineae</taxon>
        <taxon>Pleosporaceae</taxon>
        <taxon>Curvularia</taxon>
    </lineage>
</organism>
<dbReference type="Pfam" id="PF00067">
    <property type="entry name" value="p450"/>
    <property type="match status" value="1"/>
</dbReference>
<keyword evidence="3" id="KW-0812">Transmembrane</keyword>
<evidence type="ECO:0000313" key="4">
    <source>
        <dbReference type="EMBL" id="KAF3008388.1"/>
    </source>
</evidence>
<dbReference type="GO" id="GO:0016705">
    <property type="term" value="F:oxidoreductase activity, acting on paired donors, with incorporation or reduction of molecular oxygen"/>
    <property type="evidence" value="ECO:0007669"/>
    <property type="project" value="InterPro"/>
</dbReference>
<evidence type="ECO:0000313" key="5">
    <source>
        <dbReference type="Proteomes" id="UP000801428"/>
    </source>
</evidence>
<dbReference type="PANTHER" id="PTHR24305">
    <property type="entry name" value="CYTOCHROME P450"/>
    <property type="match status" value="1"/>
</dbReference>
<dbReference type="Gene3D" id="1.10.630.10">
    <property type="entry name" value="Cytochrome P450"/>
    <property type="match status" value="1"/>
</dbReference>
<dbReference type="PANTHER" id="PTHR24305:SF166">
    <property type="entry name" value="CYTOCHROME P450 12A4, MITOCHONDRIAL-RELATED"/>
    <property type="match status" value="1"/>
</dbReference>
<sequence length="522" mass="58324">MAAASKLFGFPSLTLAAVAEAFVIIKLFPDYWGTSSHLAAVGAILCINYAFGVLFWTLLHPRLFSSLRNIPGPKALVSPAQKTLVVKGRPSGDLFFDLAAKYPEQELLNLSFLGDQIAVMSPRLMSDLLVGRCYDFVKPPRFSGFLRYVLGDGLILAEGDLHKLLRKHTAPAFHYRQIKLLYSMMWVRAEVLTKTLGKEKAVDNTGAVVIELGNWASKVTLDIIGIAGFGRELNTVEAQVDPLAHTYEELLDPSREKLVFATLCFILGRETVRWIPNRINKVFDDLTGHLDKLCRPFVQDKKAAMAEKKDGHFDILSLLIKSGAFTDESLKDQLLTFIAAGHETTASALTWACYLLTRRPEMQSKLREEVENALPAHNVATMPSEELASTLEGLPYLNGIMHETLRLYPTVPMTMRHAIRDTQIDSQFIPKGTDIVIPIWYINRAPEVWGTDASEFRPERWIGENGRPNANGGASSNYDFMTFLHGPRSCTGQGFARAEMRCLLAAMVRAFEWELAMDNKEL</sequence>
<evidence type="ECO:0008006" key="6">
    <source>
        <dbReference type="Google" id="ProtNLM"/>
    </source>
</evidence>
<comment type="cofactor">
    <cofactor evidence="2">
        <name>heme</name>
        <dbReference type="ChEBI" id="CHEBI:30413"/>
    </cofactor>
</comment>
<dbReference type="GO" id="GO:0005506">
    <property type="term" value="F:iron ion binding"/>
    <property type="evidence" value="ECO:0007669"/>
    <property type="project" value="InterPro"/>
</dbReference>
<protein>
    <recommendedName>
        <fullName evidence="6">Cytochrome P450 monooxygenase</fullName>
    </recommendedName>
</protein>
<keyword evidence="3" id="KW-1133">Transmembrane helix</keyword>
<comment type="similarity">
    <text evidence="1">Belongs to the cytochrome P450 family.</text>
</comment>
<evidence type="ECO:0000256" key="1">
    <source>
        <dbReference type="ARBA" id="ARBA00010617"/>
    </source>
</evidence>
<dbReference type="EMBL" id="SWKU01000003">
    <property type="protein sequence ID" value="KAF3008388.1"/>
    <property type="molecule type" value="Genomic_DNA"/>
</dbReference>
<evidence type="ECO:0000256" key="2">
    <source>
        <dbReference type="PIRSR" id="PIRSR602401-1"/>
    </source>
</evidence>
<feature type="binding site" description="axial binding residue" evidence="2">
    <location>
        <position position="490"/>
    </location>
    <ligand>
        <name>heme</name>
        <dbReference type="ChEBI" id="CHEBI:30413"/>
    </ligand>
    <ligandPart>
        <name>Fe</name>
        <dbReference type="ChEBI" id="CHEBI:18248"/>
    </ligandPart>
</feature>
<dbReference type="InterPro" id="IPR002401">
    <property type="entry name" value="Cyt_P450_E_grp-I"/>
</dbReference>
<keyword evidence="3" id="KW-0472">Membrane</keyword>
<evidence type="ECO:0000256" key="3">
    <source>
        <dbReference type="SAM" id="Phobius"/>
    </source>
</evidence>
<dbReference type="InterPro" id="IPR001128">
    <property type="entry name" value="Cyt_P450"/>
</dbReference>
<dbReference type="SUPFAM" id="SSF48264">
    <property type="entry name" value="Cytochrome P450"/>
    <property type="match status" value="1"/>
</dbReference>
<proteinExistence type="inferred from homology"/>
<dbReference type="InterPro" id="IPR050121">
    <property type="entry name" value="Cytochrome_P450_monoxygenase"/>
</dbReference>
<dbReference type="CDD" id="cd11069">
    <property type="entry name" value="CYP_FUM15-like"/>
    <property type="match status" value="1"/>
</dbReference>
<feature type="transmembrane region" description="Helical" evidence="3">
    <location>
        <begin position="37"/>
        <end position="59"/>
    </location>
</feature>
<keyword evidence="2" id="KW-0349">Heme</keyword>
<dbReference type="Proteomes" id="UP000801428">
    <property type="component" value="Unassembled WGS sequence"/>
</dbReference>
<name>A0A9P4TKJ2_CURKU</name>
<reference evidence="4" key="1">
    <citation type="submission" date="2019-04" db="EMBL/GenBank/DDBJ databases">
        <title>Sequencing of skin fungus with MAO and IRED activity.</title>
        <authorList>
            <person name="Marsaioli A.J."/>
            <person name="Bonatto J.M.C."/>
            <person name="Reis Junior O."/>
        </authorList>
    </citation>
    <scope>NUCLEOTIDE SEQUENCE</scope>
    <source>
        <strain evidence="4">30M1</strain>
    </source>
</reference>
<dbReference type="InterPro" id="IPR036396">
    <property type="entry name" value="Cyt_P450_sf"/>
</dbReference>
<dbReference type="GO" id="GO:0004497">
    <property type="term" value="F:monooxygenase activity"/>
    <property type="evidence" value="ECO:0007669"/>
    <property type="project" value="InterPro"/>
</dbReference>
<dbReference type="AlphaFoldDB" id="A0A9P4TKJ2"/>
<accession>A0A9P4TKJ2</accession>
<comment type="caution">
    <text evidence="4">The sequence shown here is derived from an EMBL/GenBank/DDBJ whole genome shotgun (WGS) entry which is preliminary data.</text>
</comment>
<keyword evidence="2" id="KW-0408">Iron</keyword>
<keyword evidence="2" id="KW-0479">Metal-binding</keyword>
<dbReference type="OrthoDB" id="1470350at2759"/>